<dbReference type="AlphaFoldDB" id="A0A4Y4DQB6"/>
<gene>
    <name evidence="1" type="ORF">AUR04nite_16360</name>
</gene>
<dbReference type="Proteomes" id="UP000316612">
    <property type="component" value="Unassembled WGS sequence"/>
</dbReference>
<keyword evidence="2" id="KW-1185">Reference proteome</keyword>
<accession>A0A4Y4DQB6</accession>
<comment type="caution">
    <text evidence="1">The sequence shown here is derived from an EMBL/GenBank/DDBJ whole genome shotgun (WGS) entry which is preliminary data.</text>
</comment>
<name>A0A4Y4DQB6_GLUUR</name>
<evidence type="ECO:0000313" key="2">
    <source>
        <dbReference type="Proteomes" id="UP000316612"/>
    </source>
</evidence>
<proteinExistence type="predicted"/>
<protein>
    <submittedName>
        <fullName evidence="1">Uncharacterized protein</fullName>
    </submittedName>
</protein>
<reference evidence="1 2" key="1">
    <citation type="submission" date="2019-06" db="EMBL/GenBank/DDBJ databases">
        <title>Whole genome shotgun sequence of Glutamicibacter uratoxydans NBRC 15515.</title>
        <authorList>
            <person name="Hosoyama A."/>
            <person name="Uohara A."/>
            <person name="Ohji S."/>
            <person name="Ichikawa N."/>
        </authorList>
    </citation>
    <scope>NUCLEOTIDE SEQUENCE [LARGE SCALE GENOMIC DNA]</scope>
    <source>
        <strain evidence="1 2">NBRC 15515</strain>
    </source>
</reference>
<dbReference type="EMBL" id="BJNY01000008">
    <property type="protein sequence ID" value="GED06104.1"/>
    <property type="molecule type" value="Genomic_DNA"/>
</dbReference>
<evidence type="ECO:0000313" key="1">
    <source>
        <dbReference type="EMBL" id="GED06104.1"/>
    </source>
</evidence>
<organism evidence="1 2">
    <name type="scientific">Glutamicibacter uratoxydans</name>
    <name type="common">Arthrobacter uratoxydans</name>
    <dbReference type="NCBI Taxonomy" id="43667"/>
    <lineage>
        <taxon>Bacteria</taxon>
        <taxon>Bacillati</taxon>
        <taxon>Actinomycetota</taxon>
        <taxon>Actinomycetes</taxon>
        <taxon>Micrococcales</taxon>
        <taxon>Micrococcaceae</taxon>
        <taxon>Glutamicibacter</taxon>
    </lineage>
</organism>
<sequence>MPYTGAVRKRKNTSDDTEEVRAIMDESPLPIIDDTTGLSAGYRALWRLKYLGLSIFGPAERTVTASPRERIKWDRAYKVFKAHEAAGTQPDAQTIYTVGRMEPRRRPQ</sequence>